<evidence type="ECO:0000256" key="3">
    <source>
        <dbReference type="SAM" id="Phobius"/>
    </source>
</evidence>
<accession>A0A7J6WLI7</accession>
<dbReference type="Pfam" id="PF25829">
    <property type="entry name" value="DUF7953"/>
    <property type="match status" value="1"/>
</dbReference>
<feature type="transmembrane region" description="Helical" evidence="3">
    <location>
        <begin position="147"/>
        <end position="168"/>
    </location>
</feature>
<feature type="domain" description="DUF7953" evidence="4">
    <location>
        <begin position="179"/>
        <end position="291"/>
    </location>
</feature>
<proteinExistence type="predicted"/>
<comment type="caution">
    <text evidence="5">The sequence shown here is derived from an EMBL/GenBank/DDBJ whole genome shotgun (WGS) entry which is preliminary data.</text>
</comment>
<gene>
    <name evidence="5" type="ORF">FRX31_013122</name>
</gene>
<dbReference type="PANTHER" id="PTHR33780:SF3">
    <property type="entry name" value="EXPRESSED PROTEIN"/>
    <property type="match status" value="1"/>
</dbReference>
<evidence type="ECO:0000256" key="1">
    <source>
        <dbReference type="SAM" id="Coils"/>
    </source>
</evidence>
<sequence length="332" mass="38338">MLRISKLESEKQDIQDQLEVKIQGTSEVIEVFQKVIVRHEELVDSLEKQASQLRDTLMEIEPHIQFTDREKLLEDQRTEILVSLAVAENTLSEVKKQYDLMLESKPLKEISQKNDQLNQATNDIRRKLELEKLEIINPEKEKNRRNIVGFPTQMMILLMTCFFFIPVVSALDTIFEVSGLVTLEGIEIFTTHEWFKSTPIVYFRCQGENKTVLFDVKKKNVIYAFKGDESWQPLTKFTDKKCKRCGFYEEDTIGLDDVFDEWEFCPSEFKPPRGRYILFKGNELNATFLCPQCKGTSHSSEVPVGSPRSSEVPVGSPRSSEVPQEKKLNGTL</sequence>
<dbReference type="InterPro" id="IPR057713">
    <property type="entry name" value="DUF7953"/>
</dbReference>
<keyword evidence="3" id="KW-1133">Transmembrane helix</keyword>
<feature type="coiled-coil region" evidence="1">
    <location>
        <begin position="29"/>
        <end position="56"/>
    </location>
</feature>
<dbReference type="PANTHER" id="PTHR33780">
    <property type="entry name" value="EXPRESSED PROTEIN"/>
    <property type="match status" value="1"/>
</dbReference>
<protein>
    <submittedName>
        <fullName evidence="5">Synaptonemal complex protein zep1</fullName>
    </submittedName>
</protein>
<evidence type="ECO:0000259" key="4">
    <source>
        <dbReference type="Pfam" id="PF25829"/>
    </source>
</evidence>
<dbReference type="EMBL" id="JABWDY010014839">
    <property type="protein sequence ID" value="KAF5197295.1"/>
    <property type="molecule type" value="Genomic_DNA"/>
</dbReference>
<name>A0A7J6WLI7_THATH</name>
<organism evidence="5 6">
    <name type="scientific">Thalictrum thalictroides</name>
    <name type="common">Rue-anemone</name>
    <name type="synonym">Anemone thalictroides</name>
    <dbReference type="NCBI Taxonomy" id="46969"/>
    <lineage>
        <taxon>Eukaryota</taxon>
        <taxon>Viridiplantae</taxon>
        <taxon>Streptophyta</taxon>
        <taxon>Embryophyta</taxon>
        <taxon>Tracheophyta</taxon>
        <taxon>Spermatophyta</taxon>
        <taxon>Magnoliopsida</taxon>
        <taxon>Ranunculales</taxon>
        <taxon>Ranunculaceae</taxon>
        <taxon>Thalictroideae</taxon>
        <taxon>Thalictrum</taxon>
    </lineage>
</organism>
<keyword evidence="1" id="KW-0175">Coiled coil</keyword>
<evidence type="ECO:0000313" key="5">
    <source>
        <dbReference type="EMBL" id="KAF5197295.1"/>
    </source>
</evidence>
<feature type="coiled-coil region" evidence="1">
    <location>
        <begin position="107"/>
        <end position="134"/>
    </location>
</feature>
<feature type="compositionally biased region" description="Basic and acidic residues" evidence="2">
    <location>
        <begin position="323"/>
        <end position="332"/>
    </location>
</feature>
<dbReference type="Proteomes" id="UP000554482">
    <property type="component" value="Unassembled WGS sequence"/>
</dbReference>
<feature type="region of interest" description="Disordered" evidence="2">
    <location>
        <begin position="297"/>
        <end position="332"/>
    </location>
</feature>
<dbReference type="OrthoDB" id="2014701at2759"/>
<keyword evidence="6" id="KW-1185">Reference proteome</keyword>
<keyword evidence="3" id="KW-0812">Transmembrane</keyword>
<evidence type="ECO:0000313" key="6">
    <source>
        <dbReference type="Proteomes" id="UP000554482"/>
    </source>
</evidence>
<keyword evidence="3" id="KW-0472">Membrane</keyword>
<dbReference type="AlphaFoldDB" id="A0A7J6WLI7"/>
<reference evidence="5 6" key="1">
    <citation type="submission" date="2020-06" db="EMBL/GenBank/DDBJ databases">
        <title>Transcriptomic and genomic resources for Thalictrum thalictroides and T. hernandezii: Facilitating candidate gene discovery in an emerging model plant lineage.</title>
        <authorList>
            <person name="Arias T."/>
            <person name="Riano-Pachon D.M."/>
            <person name="Di Stilio V.S."/>
        </authorList>
    </citation>
    <scope>NUCLEOTIDE SEQUENCE [LARGE SCALE GENOMIC DNA]</scope>
    <source>
        <strain evidence="6">cv. WT478/WT964</strain>
        <tissue evidence="5">Leaves</tissue>
    </source>
</reference>
<evidence type="ECO:0000256" key="2">
    <source>
        <dbReference type="SAM" id="MobiDB-lite"/>
    </source>
</evidence>